<evidence type="ECO:0000313" key="1">
    <source>
        <dbReference type="EMBL" id="XCG64569.1"/>
    </source>
</evidence>
<evidence type="ECO:0008006" key="2">
    <source>
        <dbReference type="Google" id="ProtNLM"/>
    </source>
</evidence>
<dbReference type="InterPro" id="IPR027417">
    <property type="entry name" value="P-loop_NTPase"/>
</dbReference>
<name>A0AAU8DUM9_9ACTN</name>
<reference evidence="1" key="1">
    <citation type="submission" date="2024-05" db="EMBL/GenBank/DDBJ databases">
        <authorList>
            <person name="Cai S.Y."/>
            <person name="Jin L.M."/>
            <person name="Li H.R."/>
        </authorList>
    </citation>
    <scope>NUCLEOTIDE SEQUENCE</scope>
    <source>
        <strain evidence="1">A5-74</strain>
    </source>
</reference>
<gene>
    <name evidence="1" type="ORF">ABLG96_04310</name>
</gene>
<sequence length="201" mass="21198">MSATHAASGVTTTPATNPSIADLVARAHIAAATVGQVCVIGIDGPAGSGKTTLADRLGTALPDAGVVHLDDLVPGWDGLAEAAGKLVTQILQPLSAGRDGRYESHDWTAGAAGPWRDVPAQRFVVVEGVSCGTRAAARHLGLLLFVEAPLALRYERGIARDGETFRPHWERWAAQEVQLFARERTRERADVIIDGSLPVPD</sequence>
<dbReference type="SUPFAM" id="SSF52540">
    <property type="entry name" value="P-loop containing nucleoside triphosphate hydrolases"/>
    <property type="match status" value="1"/>
</dbReference>
<organism evidence="1">
    <name type="scientific">Nakamurella sp. A5-74</name>
    <dbReference type="NCBI Taxonomy" id="3158264"/>
    <lineage>
        <taxon>Bacteria</taxon>
        <taxon>Bacillati</taxon>
        <taxon>Actinomycetota</taxon>
        <taxon>Actinomycetes</taxon>
        <taxon>Nakamurellales</taxon>
        <taxon>Nakamurellaceae</taxon>
        <taxon>Nakamurella</taxon>
    </lineage>
</organism>
<accession>A0AAU8DUM9</accession>
<dbReference type="EMBL" id="CP159218">
    <property type="protein sequence ID" value="XCG64569.1"/>
    <property type="molecule type" value="Genomic_DNA"/>
</dbReference>
<proteinExistence type="predicted"/>
<protein>
    <recommendedName>
        <fullName evidence="2">Uridine kinase</fullName>
    </recommendedName>
</protein>
<dbReference type="AlphaFoldDB" id="A0AAU8DUM9"/>
<dbReference type="Gene3D" id="3.40.50.300">
    <property type="entry name" value="P-loop containing nucleotide triphosphate hydrolases"/>
    <property type="match status" value="1"/>
</dbReference>
<dbReference type="RefSeq" id="WP_353650182.1">
    <property type="nucleotide sequence ID" value="NZ_CP159218.1"/>
</dbReference>